<dbReference type="InterPro" id="IPR022100">
    <property type="entry name" value="WDHD1/CFT4_beta-prop_2nd"/>
</dbReference>
<evidence type="ECO:0000259" key="7">
    <source>
        <dbReference type="Pfam" id="PF12341"/>
    </source>
</evidence>
<evidence type="ECO:0000256" key="4">
    <source>
        <dbReference type="ARBA" id="ARBA00023242"/>
    </source>
</evidence>
<feature type="repeat" description="WD" evidence="5">
    <location>
        <begin position="261"/>
        <end position="302"/>
    </location>
</feature>
<evidence type="ECO:0000313" key="10">
    <source>
        <dbReference type="EMBL" id="ERT00116.1"/>
    </source>
</evidence>
<dbReference type="OrthoDB" id="427368at2759"/>
<accession>U7Q071</accession>
<dbReference type="PANTHER" id="PTHR19932:SF10">
    <property type="entry name" value="WD REPEAT AND HMG-BOX DNA-BINDING PROTEIN 1"/>
    <property type="match status" value="1"/>
</dbReference>
<dbReference type="PROSITE" id="PS50082">
    <property type="entry name" value="WD_REPEATS_2"/>
    <property type="match status" value="1"/>
</dbReference>
<dbReference type="PROSITE" id="PS00678">
    <property type="entry name" value="WD_REPEATS_1"/>
    <property type="match status" value="1"/>
</dbReference>
<dbReference type="SMART" id="SM00320">
    <property type="entry name" value="WD40"/>
    <property type="match status" value="6"/>
</dbReference>
<feature type="region of interest" description="Disordered" evidence="6">
    <location>
        <begin position="175"/>
        <end position="205"/>
    </location>
</feature>
<keyword evidence="4" id="KW-0539">Nucleus</keyword>
<sequence>MSAAASRPRPRPAHGLGCTRCAYTPNGRQLISVGATNTIRIFKTGSDGEPTNVDDCQEQNVSVAATDTFFVAGSEDGTVSLYSLDAPPSFESFLLRTSLPVREVALSPDGRWCAVASDELTVRIVRVDDNTVVRHLRAHNRPAKHVSFDPKGRTVSVSCTDGIIYVYSLIETDDENETGAAGPDAAETNNNNNNNNNNNSTKGDPALIRKVDGIIGSLDSEADTSAKVAWHPDGRAFAVPTPTRDIQVVSKHDWEKQRVFANGHDGEITALAWSPNGALLASAGKDGKILLWETKSQSVVARYDYSGVQDISWHPTNNLVAFTNGEGEVYIYPDFITAQYAVLLRLPTQPSPFIHDPLGEISANGLARRPQQQRPDGSRNAGGAEQSGLVAREAVEGDDDDEDLDSLLNGDDYDMMADDDDGFVVDDDGAGYTMAGANGGRKRPHDGDSGLLPVRGAKRAGGAGAGGRALWQPQYHPAFQPGSTPWRGNRKYLCLNLVGVVWTIDQDAHYTVTVEFYDREFQRDFHFTDTFLYDKACLNEHGTLFSCPPRGAGDGSSPSSSPAMVFYRPHESWTQQRLDWRTKLPAGESVVAMSLSASFVTVVTSADYVRVYTLFGVPYRVYRPKSTPVVTCASWKDYVWTLGNGPMAPDGTARLQYTIENVQRDEICQNEDAVALPAGASVQSVFFSDEGEPCIYDSTGTLLTLLHWRRPSRASWVPLLDTRQMARLASGRKHETYFPIAVADRKFHCIILKGGDQYPYFPRPLLSEFDFSIPLGRAPKQTETAAADDDADENADDDAAANRLEHTFVLHGVHAAQLVDRLDMDGEGKSKSSYALKTALARLELETDKTLLQLLALECRAGEERGMRALELVRLMRDGGGKMVEAAGKVAERYGRTVLGTKIRALGERRMQGQLGLLDDDDEDDE</sequence>
<organism evidence="10 11">
    <name type="scientific">Sporothrix schenckii (strain ATCC 58251 / de Perez 2211183)</name>
    <name type="common">Rose-picker's disease fungus</name>
    <dbReference type="NCBI Taxonomy" id="1391915"/>
    <lineage>
        <taxon>Eukaryota</taxon>
        <taxon>Fungi</taxon>
        <taxon>Dikarya</taxon>
        <taxon>Ascomycota</taxon>
        <taxon>Pezizomycotina</taxon>
        <taxon>Sordariomycetes</taxon>
        <taxon>Sordariomycetidae</taxon>
        <taxon>Ophiostomatales</taxon>
        <taxon>Ophiostomataceae</taxon>
        <taxon>Sporothrix</taxon>
    </lineage>
</organism>
<dbReference type="InterPro" id="IPR036322">
    <property type="entry name" value="WD40_repeat_dom_sf"/>
</dbReference>
<dbReference type="GO" id="GO:0006335">
    <property type="term" value="P:DNA replication-dependent chromatin assembly"/>
    <property type="evidence" value="ECO:0007669"/>
    <property type="project" value="EnsemblFungi"/>
</dbReference>
<dbReference type="PROSITE" id="PS50294">
    <property type="entry name" value="WD_REPEATS_REGION"/>
    <property type="match status" value="1"/>
</dbReference>
<dbReference type="eggNOG" id="KOG1274">
    <property type="taxonomic scope" value="Eukaryota"/>
</dbReference>
<evidence type="ECO:0000313" key="11">
    <source>
        <dbReference type="Proteomes" id="UP000018087"/>
    </source>
</evidence>
<dbReference type="Gene3D" id="2.130.10.10">
    <property type="entry name" value="YVTN repeat-like/Quinoprotein amine dehydrogenase"/>
    <property type="match status" value="2"/>
</dbReference>
<evidence type="ECO:0000256" key="1">
    <source>
        <dbReference type="ARBA" id="ARBA00004123"/>
    </source>
</evidence>
<evidence type="ECO:0000259" key="9">
    <source>
        <dbReference type="Pfam" id="PF24817"/>
    </source>
</evidence>
<dbReference type="GO" id="GO:1903461">
    <property type="term" value="P:Okazaki fragment processing involved in mitotic DNA replication"/>
    <property type="evidence" value="ECO:0007669"/>
    <property type="project" value="EnsemblFungi"/>
</dbReference>
<dbReference type="GO" id="GO:0006281">
    <property type="term" value="P:DNA repair"/>
    <property type="evidence" value="ECO:0007669"/>
    <property type="project" value="TreeGrafter"/>
</dbReference>
<evidence type="ECO:0000256" key="3">
    <source>
        <dbReference type="ARBA" id="ARBA00022737"/>
    </source>
</evidence>
<dbReference type="InterPro" id="IPR057646">
    <property type="entry name" value="WD40_WDHD1_1st"/>
</dbReference>
<dbReference type="HOGENOM" id="CLU_004219_2_1_1"/>
<dbReference type="AlphaFoldDB" id="U7Q071"/>
<gene>
    <name evidence="10" type="ORF">HMPREF1624_03485</name>
</gene>
<reference evidence="11" key="1">
    <citation type="journal article" date="2014" name="Genome Announc.">
        <title>Genome sequence of the pathogenic fungus Sporothrix schenckii (ATCC 58251).</title>
        <authorList>
            <person name="Cuomo C.A."/>
            <person name="Rodriguez-Del Valle N."/>
            <person name="Perez-Sanchez L."/>
            <person name="Abouelleil A."/>
            <person name="Goldberg J."/>
            <person name="Young S."/>
            <person name="Zeng Q."/>
            <person name="Birren B.W."/>
        </authorList>
    </citation>
    <scope>NUCLEOTIDE SEQUENCE [LARGE SCALE GENOMIC DNA]</scope>
    <source>
        <strain evidence="11">ATCC 58251 / de Perez 2211183</strain>
    </source>
</reference>
<dbReference type="SUPFAM" id="SSF50978">
    <property type="entry name" value="WD40 repeat-like"/>
    <property type="match status" value="1"/>
</dbReference>
<dbReference type="GO" id="GO:0043596">
    <property type="term" value="C:nuclear replication fork"/>
    <property type="evidence" value="ECO:0007669"/>
    <property type="project" value="EnsemblFungi"/>
</dbReference>
<feature type="region of interest" description="Disordered" evidence="6">
    <location>
        <begin position="367"/>
        <end position="388"/>
    </location>
</feature>
<dbReference type="EMBL" id="KI440844">
    <property type="protein sequence ID" value="ERT00116.1"/>
    <property type="molecule type" value="Genomic_DNA"/>
</dbReference>
<dbReference type="GO" id="GO:0005654">
    <property type="term" value="C:nucleoplasm"/>
    <property type="evidence" value="ECO:0007669"/>
    <property type="project" value="EnsemblFungi"/>
</dbReference>
<dbReference type="InterPro" id="IPR019775">
    <property type="entry name" value="WD40_repeat_CS"/>
</dbReference>
<evidence type="ECO:0000256" key="5">
    <source>
        <dbReference type="PROSITE-ProRule" id="PRU00221"/>
    </source>
</evidence>
<dbReference type="GO" id="GO:0003682">
    <property type="term" value="F:chromatin binding"/>
    <property type="evidence" value="ECO:0007669"/>
    <property type="project" value="TreeGrafter"/>
</dbReference>
<dbReference type="PANTHER" id="PTHR19932">
    <property type="entry name" value="WD REPEAT AND HMG-BOX DNA BINDING PROTEIN"/>
    <property type="match status" value="1"/>
</dbReference>
<feature type="domain" description="WDHD1 first WD40" evidence="9">
    <location>
        <begin position="11"/>
        <end position="172"/>
    </location>
</feature>
<feature type="compositionally biased region" description="Low complexity" evidence="6">
    <location>
        <begin position="189"/>
        <end position="199"/>
    </location>
</feature>
<evidence type="ECO:0000256" key="2">
    <source>
        <dbReference type="ARBA" id="ARBA00022574"/>
    </source>
</evidence>
<dbReference type="InterPro" id="IPR015943">
    <property type="entry name" value="WD40/YVTN_repeat-like_dom_sf"/>
</dbReference>
<dbReference type="Proteomes" id="UP000018087">
    <property type="component" value="Unassembled WGS sequence"/>
</dbReference>
<protein>
    <submittedName>
        <fullName evidence="10">Uncharacterized protein</fullName>
    </submittedName>
</protein>
<comment type="subcellular location">
    <subcellularLocation>
        <location evidence="1">Nucleus</location>
    </subcellularLocation>
</comment>
<dbReference type="Pfam" id="PF24817">
    <property type="entry name" value="WD40_WDHD1_1st"/>
    <property type="match status" value="1"/>
</dbReference>
<evidence type="ECO:0000259" key="8">
    <source>
        <dbReference type="Pfam" id="PF20946"/>
    </source>
</evidence>
<dbReference type="InterPro" id="IPR048591">
    <property type="entry name" value="WDHD1/CFT4_hel"/>
</dbReference>
<dbReference type="Pfam" id="PF20946">
    <property type="entry name" value="Ctf4_C"/>
    <property type="match status" value="1"/>
</dbReference>
<keyword evidence="2 5" id="KW-0853">WD repeat</keyword>
<feature type="domain" description="WDHD1/CFT4 second beta-propeller" evidence="7">
    <location>
        <begin position="478"/>
        <end position="775"/>
    </location>
</feature>
<dbReference type="Pfam" id="PF00400">
    <property type="entry name" value="WD40"/>
    <property type="match status" value="1"/>
</dbReference>
<dbReference type="GO" id="GO:0000792">
    <property type="term" value="C:heterochromatin"/>
    <property type="evidence" value="ECO:0007669"/>
    <property type="project" value="EnsemblFungi"/>
</dbReference>
<proteinExistence type="predicted"/>
<dbReference type="STRING" id="1391915.U7Q071"/>
<name>U7Q071_SPOS1</name>
<dbReference type="InterPro" id="IPR001680">
    <property type="entry name" value="WD40_rpt"/>
</dbReference>
<dbReference type="Pfam" id="PF12341">
    <property type="entry name" value="Mcl1_mid"/>
    <property type="match status" value="1"/>
</dbReference>
<keyword evidence="11" id="KW-1185">Reference proteome</keyword>
<evidence type="ECO:0000256" key="6">
    <source>
        <dbReference type="SAM" id="MobiDB-lite"/>
    </source>
</evidence>
<keyword evidence="3" id="KW-0677">Repeat</keyword>
<feature type="domain" description="WDHD1/CFT4 helical bundle" evidence="8">
    <location>
        <begin position="804"/>
        <end position="912"/>
    </location>
</feature>